<evidence type="ECO:0000313" key="2">
    <source>
        <dbReference type="EMBL" id="CAF3595004.1"/>
    </source>
</evidence>
<dbReference type="InterPro" id="IPR028994">
    <property type="entry name" value="Integrin_alpha_N"/>
</dbReference>
<dbReference type="Gene3D" id="2.30.30.100">
    <property type="match status" value="1"/>
</dbReference>
<dbReference type="Proteomes" id="UP000663838">
    <property type="component" value="Unassembled WGS sequence"/>
</dbReference>
<sequence>MNTYDEEILSTNTYNDTSKKINDKRIRLKLLQIPFDSLNKTIPSTQHIEKDSSVGTSLSRVNSHYSENVDHVQHAQQKLNQLIQTGDWPYYMTSGDFNNDGSLDLATTSNFDGDISALLNSRNGTFQYYVRFVIAAGLYLICIASDDFNKDGKLDVAICNEFLKSIQIAFGTGNGAFAYVLQYSMNNSSTFISPGNFNNDGYLDLAVTIESSRTIVVLLNNKNGTFRVQRTHNIIRQPFALTTSNFINDGKLDLAITDTSISRNDMINYVTVLVGNGDGTFQIETLFKTGGRP</sequence>
<reference evidence="2" key="1">
    <citation type="submission" date="2021-02" db="EMBL/GenBank/DDBJ databases">
        <authorList>
            <person name="Nowell W R."/>
        </authorList>
    </citation>
    <scope>NUCLEOTIDE SEQUENCE</scope>
</reference>
<proteinExistence type="predicted"/>
<protein>
    <recommendedName>
        <fullName evidence="5">VCBS repeat-containing protein</fullName>
    </recommendedName>
</protein>
<dbReference type="AlphaFoldDB" id="A0A818MW85"/>
<dbReference type="SUPFAM" id="SSF69318">
    <property type="entry name" value="Integrin alpha N-terminal domain"/>
    <property type="match status" value="1"/>
</dbReference>
<name>A0A818MW85_9BILA</name>
<dbReference type="Gene3D" id="2.130.10.130">
    <property type="entry name" value="Integrin alpha, N-terminal"/>
    <property type="match status" value="1"/>
</dbReference>
<dbReference type="Proteomes" id="UP000663865">
    <property type="component" value="Unassembled WGS sequence"/>
</dbReference>
<evidence type="ECO:0000256" key="1">
    <source>
        <dbReference type="ARBA" id="ARBA00022729"/>
    </source>
</evidence>
<evidence type="ECO:0008006" key="5">
    <source>
        <dbReference type="Google" id="ProtNLM"/>
    </source>
</evidence>
<comment type="caution">
    <text evidence="2">The sequence shown here is derived from an EMBL/GenBank/DDBJ whole genome shotgun (WGS) entry which is preliminary data.</text>
</comment>
<dbReference type="EMBL" id="CAJNYV010003655">
    <property type="protein sequence ID" value="CAF3595004.1"/>
    <property type="molecule type" value="Genomic_DNA"/>
</dbReference>
<dbReference type="InterPro" id="IPR013517">
    <property type="entry name" value="FG-GAP"/>
</dbReference>
<organism evidence="2 4">
    <name type="scientific">Rotaria socialis</name>
    <dbReference type="NCBI Taxonomy" id="392032"/>
    <lineage>
        <taxon>Eukaryota</taxon>
        <taxon>Metazoa</taxon>
        <taxon>Spiralia</taxon>
        <taxon>Gnathifera</taxon>
        <taxon>Rotifera</taxon>
        <taxon>Eurotatoria</taxon>
        <taxon>Bdelloidea</taxon>
        <taxon>Philodinida</taxon>
        <taxon>Philodinidae</taxon>
        <taxon>Rotaria</taxon>
    </lineage>
</organism>
<evidence type="ECO:0000313" key="4">
    <source>
        <dbReference type="Proteomes" id="UP000663865"/>
    </source>
</evidence>
<accession>A0A818MW85</accession>
<keyword evidence="1" id="KW-0732">Signal</keyword>
<evidence type="ECO:0000313" key="3">
    <source>
        <dbReference type="EMBL" id="CAF4697506.1"/>
    </source>
</evidence>
<dbReference type="Pfam" id="PF13517">
    <property type="entry name" value="FG-GAP_3"/>
    <property type="match status" value="2"/>
</dbReference>
<gene>
    <name evidence="2" type="ORF">KIK155_LOCUS20631</name>
    <name evidence="3" type="ORF">TOA249_LOCUS16840</name>
</gene>
<dbReference type="PANTHER" id="PTHR46580">
    <property type="entry name" value="SENSOR KINASE-RELATED"/>
    <property type="match status" value="1"/>
</dbReference>
<dbReference type="EMBL" id="CAJOBS010001171">
    <property type="protein sequence ID" value="CAF4697506.1"/>
    <property type="molecule type" value="Genomic_DNA"/>
</dbReference>